<organism evidence="3 4">
    <name type="scientific">Pycnoporus cinnabarinus</name>
    <name type="common">Cinnabar-red polypore</name>
    <name type="synonym">Trametes cinnabarina</name>
    <dbReference type="NCBI Taxonomy" id="5643"/>
    <lineage>
        <taxon>Eukaryota</taxon>
        <taxon>Fungi</taxon>
        <taxon>Dikarya</taxon>
        <taxon>Basidiomycota</taxon>
        <taxon>Agaricomycotina</taxon>
        <taxon>Agaricomycetes</taxon>
        <taxon>Polyporales</taxon>
        <taxon>Polyporaceae</taxon>
        <taxon>Trametes</taxon>
    </lineage>
</organism>
<evidence type="ECO:0000313" key="3">
    <source>
        <dbReference type="EMBL" id="CDO72215.1"/>
    </source>
</evidence>
<keyword evidence="2" id="KW-0472">Membrane</keyword>
<protein>
    <submittedName>
        <fullName evidence="3">Uncharacterized protein</fullName>
    </submittedName>
</protein>
<sequence>MPILSTSADADGQGVQSTTRLTLLIVIGIVGATLIFSTFWTFGRCLFRICPCLRPQRASILSPVPPTRGTATPRGIVYPTSSPRKTRFSRAPATSPGTERGSYVEMRDSPSPLSMHQTLPSYEHSSSESSYCGRSSIAAIRGYPVVSVPAEARLAAARTHDVV</sequence>
<reference evidence="3" key="1">
    <citation type="submission" date="2014-01" db="EMBL/GenBank/DDBJ databases">
        <title>The genome of the white-rot fungus Pycnoporus cinnabarinus: a basidiomycete model with a versatile arsenal for lignocellulosic biomass breakdown.</title>
        <authorList>
            <person name="Levasseur A."/>
            <person name="Lomascolo A."/>
            <person name="Ruiz-Duenas F.J."/>
            <person name="Uzan E."/>
            <person name="Piumi F."/>
            <person name="Kues U."/>
            <person name="Ram A.F.J."/>
            <person name="Murat C."/>
            <person name="Haon M."/>
            <person name="Benoit I."/>
            <person name="Arfi Y."/>
            <person name="Chevret D."/>
            <person name="Drula E."/>
            <person name="Kwon M.J."/>
            <person name="Gouret P."/>
            <person name="Lesage-Meessen L."/>
            <person name="Lombard V."/>
            <person name="Mariette J."/>
            <person name="Noirot C."/>
            <person name="Park J."/>
            <person name="Patyshakuliyeva A."/>
            <person name="Wieneger R.A.B."/>
            <person name="Wosten H.A.B."/>
            <person name="Martin F."/>
            <person name="Coutinho P.M."/>
            <person name="de Vries R."/>
            <person name="Martinez A.T."/>
            <person name="Klopp C."/>
            <person name="Pontarotti P."/>
            <person name="Henrissat B."/>
            <person name="Record E."/>
        </authorList>
    </citation>
    <scope>NUCLEOTIDE SEQUENCE [LARGE SCALE GENOMIC DNA]</scope>
    <source>
        <strain evidence="3">BRFM137</strain>
    </source>
</reference>
<name>A0A060SCX8_PYCCI</name>
<accession>A0A060SCX8</accession>
<keyword evidence="4" id="KW-1185">Reference proteome</keyword>
<evidence type="ECO:0000256" key="2">
    <source>
        <dbReference type="SAM" id="Phobius"/>
    </source>
</evidence>
<dbReference type="EMBL" id="CCBP010000111">
    <property type="protein sequence ID" value="CDO72215.1"/>
    <property type="molecule type" value="Genomic_DNA"/>
</dbReference>
<dbReference type="Proteomes" id="UP000029665">
    <property type="component" value="Unassembled WGS sequence"/>
</dbReference>
<dbReference type="HOGENOM" id="CLU_1627919_0_0_1"/>
<evidence type="ECO:0000256" key="1">
    <source>
        <dbReference type="SAM" id="MobiDB-lite"/>
    </source>
</evidence>
<keyword evidence="2" id="KW-0812">Transmembrane</keyword>
<feature type="compositionally biased region" description="Polar residues" evidence="1">
    <location>
        <begin position="111"/>
        <end position="120"/>
    </location>
</feature>
<keyword evidence="2" id="KW-1133">Transmembrane helix</keyword>
<comment type="caution">
    <text evidence="3">The sequence shown here is derived from an EMBL/GenBank/DDBJ whole genome shotgun (WGS) entry which is preliminary data.</text>
</comment>
<dbReference type="AlphaFoldDB" id="A0A060SCX8"/>
<feature type="region of interest" description="Disordered" evidence="1">
    <location>
        <begin position="71"/>
        <end position="126"/>
    </location>
</feature>
<gene>
    <name evidence="3" type="ORF">BN946_scf184970.g67</name>
</gene>
<feature type="transmembrane region" description="Helical" evidence="2">
    <location>
        <begin position="21"/>
        <end position="42"/>
    </location>
</feature>
<evidence type="ECO:0000313" key="4">
    <source>
        <dbReference type="Proteomes" id="UP000029665"/>
    </source>
</evidence>
<proteinExistence type="predicted"/>